<evidence type="ECO:0000313" key="2">
    <source>
        <dbReference type="Proteomes" id="UP000475325"/>
    </source>
</evidence>
<reference evidence="1 2" key="1">
    <citation type="submission" date="2019-06" db="EMBL/GenBank/DDBJ databases">
        <authorList>
            <person name="Palmer J.M."/>
        </authorList>
    </citation>
    <scope>NUCLEOTIDE SEQUENCE [LARGE SCALE GENOMIC DNA]</scope>
    <source>
        <strain evidence="1 2">TWF102</strain>
    </source>
</reference>
<gene>
    <name evidence="1" type="ORF">TWF102_004062</name>
</gene>
<evidence type="ECO:0000313" key="1">
    <source>
        <dbReference type="EMBL" id="KAF3112660.1"/>
    </source>
</evidence>
<accession>A0A7C8JGA2</accession>
<name>A0A7C8JGA2_ORBOL</name>
<sequence>MTQQLQPRSSKTPDFPRTGIISGITSGFEACVYGDQSIDTITIGLGKGGEMILWYFEDLSAGLHCSCDVTLGRMHKFLSFVTTQGT</sequence>
<proteinExistence type="predicted"/>
<protein>
    <submittedName>
        <fullName evidence="1">Uncharacterized protein</fullName>
    </submittedName>
</protein>
<dbReference type="AlphaFoldDB" id="A0A7C8JGA2"/>
<organism evidence="1 2">
    <name type="scientific">Orbilia oligospora</name>
    <name type="common">Nematode-trapping fungus</name>
    <name type="synonym">Arthrobotrys oligospora</name>
    <dbReference type="NCBI Taxonomy" id="2813651"/>
    <lineage>
        <taxon>Eukaryota</taxon>
        <taxon>Fungi</taxon>
        <taxon>Dikarya</taxon>
        <taxon>Ascomycota</taxon>
        <taxon>Pezizomycotina</taxon>
        <taxon>Orbiliomycetes</taxon>
        <taxon>Orbiliales</taxon>
        <taxon>Orbiliaceae</taxon>
        <taxon>Orbilia</taxon>
    </lineage>
</organism>
<dbReference type="EMBL" id="WIQW01000002">
    <property type="protein sequence ID" value="KAF3112660.1"/>
    <property type="molecule type" value="Genomic_DNA"/>
</dbReference>
<dbReference type="Proteomes" id="UP000475325">
    <property type="component" value="Unassembled WGS sequence"/>
</dbReference>
<comment type="caution">
    <text evidence="1">The sequence shown here is derived from an EMBL/GenBank/DDBJ whole genome shotgun (WGS) entry which is preliminary data.</text>
</comment>